<dbReference type="Pfam" id="PF00092">
    <property type="entry name" value="VWA"/>
    <property type="match status" value="3"/>
</dbReference>
<dbReference type="InterPro" id="IPR002035">
    <property type="entry name" value="VWF_A"/>
</dbReference>
<feature type="transmembrane region" description="Helical" evidence="2">
    <location>
        <begin position="240"/>
        <end position="259"/>
    </location>
</feature>
<feature type="region of interest" description="Disordered" evidence="1">
    <location>
        <begin position="1221"/>
        <end position="1242"/>
    </location>
</feature>
<accession>A0A914VAK3</accession>
<protein>
    <submittedName>
        <fullName evidence="5">VWFA domain-containing protein</fullName>
    </submittedName>
</protein>
<feature type="transmembrane region" description="Helical" evidence="2">
    <location>
        <begin position="18"/>
        <end position="42"/>
    </location>
</feature>
<feature type="domain" description="VWFA" evidence="3">
    <location>
        <begin position="1252"/>
        <end position="1432"/>
    </location>
</feature>
<feature type="compositionally biased region" description="Low complexity" evidence="1">
    <location>
        <begin position="1008"/>
        <end position="1023"/>
    </location>
</feature>
<evidence type="ECO:0000256" key="2">
    <source>
        <dbReference type="SAM" id="Phobius"/>
    </source>
</evidence>
<keyword evidence="4" id="KW-1185">Reference proteome</keyword>
<dbReference type="Proteomes" id="UP000887566">
    <property type="component" value="Unplaced"/>
</dbReference>
<dbReference type="WBParaSite" id="PSAMB.scaffold1710size32111.g14622.t1">
    <property type="protein sequence ID" value="PSAMB.scaffold1710size32111.g14622.t1"/>
    <property type="gene ID" value="PSAMB.scaffold1710size32111.g14622"/>
</dbReference>
<feature type="domain" description="VWFA" evidence="3">
    <location>
        <begin position="808"/>
        <end position="988"/>
    </location>
</feature>
<name>A0A914VAK3_9BILA</name>
<dbReference type="SUPFAM" id="SSF53300">
    <property type="entry name" value="vWA-like"/>
    <property type="match status" value="5"/>
</dbReference>
<dbReference type="PANTHER" id="PTHR24020">
    <property type="entry name" value="COLLAGEN ALPHA"/>
    <property type="match status" value="1"/>
</dbReference>
<feature type="compositionally biased region" description="Pro residues" evidence="1">
    <location>
        <begin position="995"/>
        <end position="1007"/>
    </location>
</feature>
<reference evidence="5" key="1">
    <citation type="submission" date="2022-11" db="UniProtKB">
        <authorList>
            <consortium name="WormBaseParasite"/>
        </authorList>
    </citation>
    <scope>IDENTIFICATION</scope>
</reference>
<evidence type="ECO:0000313" key="5">
    <source>
        <dbReference type="WBParaSite" id="PSAMB.scaffold1710size32111.g14622.t1"/>
    </source>
</evidence>
<evidence type="ECO:0000256" key="1">
    <source>
        <dbReference type="SAM" id="MobiDB-lite"/>
    </source>
</evidence>
<sequence length="1622" mass="175261">MVDLDEMIKPKKKWGTKLLVTLLIVLIIIIVALIIVVIILLAKKCDKCANCYESSPPCGSDTVEPLYFTLLSTKVNYADTVNGNYTNAIQILSNQIHDALTDSAVRSGSEAFTNFDGSNSNILPVAILGISPSPTGYGVAVIGSTIVIGQNLLSPRDAINRLTSHNLTAYVIKSQFIFASTNANTVVHNDNFHATGSDYVDSYVTNINTRSELPDLYKFPTTNTLPNNNSHNSNSYENNFTFLLHLIYCHTAIFFFFFFNTINFATFVNVNDFAFIFIVSNSINNNIVISRFSIFKLIVDVNIICNSSKLIIINTIYIHFFSYFDFDDSNNNMLPSTNTKGLQTIINLLNGQQQPCVKQVTVVFASTSDLDDVAAAKPFAKQLQALGPVIFVAMGPNANSVILSSLATPGPFISWTDYNDTAADVGTVDRLCYARRVIQKINSASSFASLGMTEFKQTSRSNKLLLGGLGAVLVLVIAAIVLLAITLGKTSNLNAVQVAPSSSPTPQSQPCNQKTVQPYYFTVESNEVSYDNVTNDYAGAASRLKQQIENALNTVAMTRAADGVYNLVLDASGSNYLPVAILGISNTSTGGVSVIASTVFVGTNLPTSQAVSNALNTTGFSAPTVSNGTMSSNSSNMQMCQNVNANPSGGTPPTLPPITTSIPSNYVHNDLRAFFINFSSYVANNDLRAFFINFSSYYANNDLRAFFINFSSYYANNDLRAFFINFSSYYANNDLRAFFINFSSYYANNDLRAFFINFSSYYANNDLRAFFINFSSYYANNDLPPTSPTTTPVSTTTTLPPSYPCMRDVLILVDISIGLRTRTNFDDQILFISAALISSGWTVSTLQLEANPVAYDKYTYIPQGSFEYGSAKELKDAVEDMQWFQDAPSIAYGLQKVAKDSILGWRAGVPRVVLLFTSTSDPTDVAQAQQYSDQLKNNNHTIIVVGMGPSANQTILSQLASGTNNTFATDFGVLPTDNFLAAQLNAAICGFVPPPPPSTTITPPSPSSSPTSPATSVSTSTPTSTYPCMRDILILMDNSIGLQNKDNYLYQVMFISLTLINGWTVSPSQVEANPAVYSGNLHNFLQLGSFSFENVDELRHATNAAATLFGANDPPSIKVGLQAATMNKEVNGWRRGVPKVTLLFTSSSDPADVTAALPYAAQLKSNGSSLIVVGMGPHVTASILSPIASGSNFLFTQPYYNVFLNDTTLANQINNAICATPPTTTPGPTTMPTTTPVSTTTTLPPSYPCMRDILILVDVSIGLRSQTNFDDQILFISAALISSGWTVSTLQLEANPVAYEKGNYVPQGSFGYDSAEELKETLETMQWFQDDPSIAYGLKELASDTNLGWRAGVPRVVLLFTSTSDPADVAQAQQYSNQLKNNNHTIIVVGMGPSANQTILSQLASGAGNTFATDFNVLPTDTALAAQLNAAICGFAPPPPPSTTVMPTSSSSIATSTLPSSSTTSVPTSTLPPTTPTMSTVSTTLPSSYPCMRDVLILVDFSIGLRSQTNFDDQLLFISAALISSGWTVSTLQLEANPVAYDKGGYVVQGSFGYDNAQELKEAVEAMQWSQDDAPSIAYGLQEVAKDPNLGWRAGVPRVVLLFTSTSEEIDIFVEREYGEIE</sequence>
<proteinExistence type="predicted"/>
<dbReference type="PROSITE" id="PS50234">
    <property type="entry name" value="VWFA"/>
    <property type="match status" value="3"/>
</dbReference>
<dbReference type="InterPro" id="IPR050525">
    <property type="entry name" value="ECM_Assembly_Org"/>
</dbReference>
<dbReference type="Gene3D" id="3.40.50.410">
    <property type="entry name" value="von Willebrand factor, type A domain"/>
    <property type="match status" value="3"/>
</dbReference>
<feature type="compositionally biased region" description="Low complexity" evidence="1">
    <location>
        <begin position="1443"/>
        <end position="1482"/>
    </location>
</feature>
<evidence type="ECO:0000259" key="3">
    <source>
        <dbReference type="PROSITE" id="PS50234"/>
    </source>
</evidence>
<evidence type="ECO:0000313" key="4">
    <source>
        <dbReference type="Proteomes" id="UP000887566"/>
    </source>
</evidence>
<feature type="transmembrane region" description="Helical" evidence="2">
    <location>
        <begin position="464"/>
        <end position="487"/>
    </location>
</feature>
<keyword evidence="2" id="KW-0472">Membrane</keyword>
<keyword evidence="2" id="KW-1133">Transmembrane helix</keyword>
<feature type="domain" description="VWFA" evidence="3">
    <location>
        <begin position="1031"/>
        <end position="1213"/>
    </location>
</feature>
<organism evidence="4 5">
    <name type="scientific">Plectus sambesii</name>
    <dbReference type="NCBI Taxonomy" id="2011161"/>
    <lineage>
        <taxon>Eukaryota</taxon>
        <taxon>Metazoa</taxon>
        <taxon>Ecdysozoa</taxon>
        <taxon>Nematoda</taxon>
        <taxon>Chromadorea</taxon>
        <taxon>Plectida</taxon>
        <taxon>Plectina</taxon>
        <taxon>Plectoidea</taxon>
        <taxon>Plectidae</taxon>
        <taxon>Plectus</taxon>
    </lineage>
</organism>
<dbReference type="SMART" id="SM00327">
    <property type="entry name" value="VWA"/>
    <property type="match status" value="3"/>
</dbReference>
<feature type="region of interest" description="Disordered" evidence="1">
    <location>
        <begin position="1442"/>
        <end position="1482"/>
    </location>
</feature>
<feature type="region of interest" description="Disordered" evidence="1">
    <location>
        <begin position="995"/>
        <end position="1023"/>
    </location>
</feature>
<keyword evidence="2" id="KW-0812">Transmembrane</keyword>
<dbReference type="InterPro" id="IPR036465">
    <property type="entry name" value="vWFA_dom_sf"/>
</dbReference>